<evidence type="ECO:0000313" key="2">
    <source>
        <dbReference type="Proteomes" id="UP001062165"/>
    </source>
</evidence>
<evidence type="ECO:0008006" key="3">
    <source>
        <dbReference type="Google" id="ProtNLM"/>
    </source>
</evidence>
<evidence type="ECO:0000313" key="1">
    <source>
        <dbReference type="EMBL" id="UXX80878.1"/>
    </source>
</evidence>
<accession>A0ABY6D747</accession>
<proteinExistence type="predicted"/>
<reference evidence="1" key="1">
    <citation type="submission" date="2022-10" db="EMBL/GenBank/DDBJ databases">
        <title>Comparative genomics and taxonomic characterization of three novel marine species of genus Reichenbachiella exhibiting antioxidant and polysaccharide degradation activities.</title>
        <authorList>
            <person name="Muhammad N."/>
            <person name="Lee Y.-J."/>
            <person name="Ko J."/>
            <person name="Kim S.-G."/>
        </authorList>
    </citation>
    <scope>NUCLEOTIDE SEQUENCE</scope>
    <source>
        <strain evidence="1">Wsw4-B4</strain>
    </source>
</reference>
<dbReference type="RefSeq" id="WP_263052607.1">
    <property type="nucleotide sequence ID" value="NZ_CP106735.1"/>
</dbReference>
<protein>
    <recommendedName>
        <fullName evidence="3">DUF4369 domain-containing protein</fullName>
    </recommendedName>
</protein>
<keyword evidence="2" id="KW-1185">Reference proteome</keyword>
<sequence length="137" mass="15333">MRHTLILAILIFSIPSCNSGLDGTVIEEKVTSSSGHTLNIRREVYGLTGSNDKIYVGIGDQIDSSSYFMFYGSAGFYYKMVNDTIKIYTTKTSHIPQNLNLKGIVVDQISLNYKEMMELKKNQSILGLKSLEVPLKE</sequence>
<dbReference type="EMBL" id="CP106735">
    <property type="protein sequence ID" value="UXX80878.1"/>
    <property type="molecule type" value="Genomic_DNA"/>
</dbReference>
<dbReference type="Proteomes" id="UP001062165">
    <property type="component" value="Chromosome"/>
</dbReference>
<organism evidence="1 2">
    <name type="scientific">Reichenbachiella carrageenanivorans</name>
    <dbReference type="NCBI Taxonomy" id="2979869"/>
    <lineage>
        <taxon>Bacteria</taxon>
        <taxon>Pseudomonadati</taxon>
        <taxon>Bacteroidota</taxon>
        <taxon>Cytophagia</taxon>
        <taxon>Cytophagales</taxon>
        <taxon>Reichenbachiellaceae</taxon>
        <taxon>Reichenbachiella</taxon>
    </lineage>
</organism>
<gene>
    <name evidence="1" type="ORF">N7E81_07165</name>
</gene>
<name>A0ABY6D747_9BACT</name>